<protein>
    <submittedName>
        <fullName evidence="1">Uncharacterized protein</fullName>
    </submittedName>
</protein>
<organism evidence="1 2">
    <name type="scientific">Eiseniibacteriota bacterium</name>
    <dbReference type="NCBI Taxonomy" id="2212470"/>
    <lineage>
        <taxon>Bacteria</taxon>
        <taxon>Candidatus Eiseniibacteriota</taxon>
    </lineage>
</organism>
<name>A0A948RWC8_UNCEI</name>
<evidence type="ECO:0000313" key="2">
    <source>
        <dbReference type="Proteomes" id="UP000777784"/>
    </source>
</evidence>
<accession>A0A948RWC8</accession>
<proteinExistence type="predicted"/>
<gene>
    <name evidence="1" type="ORF">KJ970_09665</name>
</gene>
<dbReference type="Proteomes" id="UP000777784">
    <property type="component" value="Unassembled WGS sequence"/>
</dbReference>
<evidence type="ECO:0000313" key="1">
    <source>
        <dbReference type="EMBL" id="MBU2691186.1"/>
    </source>
</evidence>
<dbReference type="EMBL" id="JAHJDP010000046">
    <property type="protein sequence ID" value="MBU2691186.1"/>
    <property type="molecule type" value="Genomic_DNA"/>
</dbReference>
<comment type="caution">
    <text evidence="1">The sequence shown here is derived from an EMBL/GenBank/DDBJ whole genome shotgun (WGS) entry which is preliminary data.</text>
</comment>
<dbReference type="AlphaFoldDB" id="A0A948RWC8"/>
<sequence length="232" mass="24781">MAWVISVVFWPDTSIADPSNRVRGLVWIQPALGWSVGDDRVSGQIDADISIYDIPTIGPISATLPVSADVIFEDPTGILAGGELSVGRYGLEVNLIYLPEAATVQGGVKMCGGLLTDAECDLLRLLDPLGSGMTVPDDLIVEDQLGNLAVTVGVNYHLVAAKKWDIWAGPMIVWSVWDTYDFSDVQVQLSTSLESLLAQFRYFAGDDLDLPGGSGRYRAGGLSAGLAYRFGG</sequence>
<reference evidence="1" key="1">
    <citation type="submission" date="2021-05" db="EMBL/GenBank/DDBJ databases">
        <title>Energy efficiency and biological interactions define the core microbiome of deep oligotrophic groundwater.</title>
        <authorList>
            <person name="Mehrshad M."/>
            <person name="Lopez-Fernandez M."/>
            <person name="Bell E."/>
            <person name="Bernier-Latmani R."/>
            <person name="Bertilsson S."/>
            <person name="Dopson M."/>
        </authorList>
    </citation>
    <scope>NUCLEOTIDE SEQUENCE</scope>
    <source>
        <strain evidence="1">Modern_marine.mb.64</strain>
    </source>
</reference>